<keyword evidence="3" id="KW-1185">Reference proteome</keyword>
<evidence type="ECO:0000313" key="3">
    <source>
        <dbReference type="Proteomes" id="UP000053789"/>
    </source>
</evidence>
<accession>A0A0D2H5Z3</accession>
<dbReference type="Pfam" id="PF23441">
    <property type="entry name" value="SDR"/>
    <property type="match status" value="1"/>
</dbReference>
<dbReference type="HOGENOM" id="CLU_1834940_0_0_1"/>
<dbReference type="GeneID" id="27703728"/>
<protein>
    <submittedName>
        <fullName evidence="2">Uncharacterized protein</fullName>
    </submittedName>
</protein>
<dbReference type="InterPro" id="IPR057571">
    <property type="entry name" value="SDR_PhqE-like"/>
</dbReference>
<dbReference type="VEuPathDB" id="FungiDB:Z519_10800"/>
<gene>
    <name evidence="2" type="ORF">Z519_10800</name>
</gene>
<dbReference type="InterPro" id="IPR036291">
    <property type="entry name" value="NAD(P)-bd_dom_sf"/>
</dbReference>
<evidence type="ECO:0000256" key="1">
    <source>
        <dbReference type="ARBA" id="ARBA00022857"/>
    </source>
</evidence>
<proteinExistence type="predicted"/>
<evidence type="ECO:0000313" key="2">
    <source>
        <dbReference type="EMBL" id="KIW88753.1"/>
    </source>
</evidence>
<dbReference type="Proteomes" id="UP000053789">
    <property type="component" value="Unassembled WGS sequence"/>
</dbReference>
<dbReference type="EMBL" id="KN846998">
    <property type="protein sequence ID" value="KIW88753.1"/>
    <property type="molecule type" value="Genomic_DNA"/>
</dbReference>
<keyword evidence="1" id="KW-0521">NADP</keyword>
<dbReference type="RefSeq" id="XP_016615422.1">
    <property type="nucleotide sequence ID" value="XM_016768515.1"/>
</dbReference>
<dbReference type="SUPFAM" id="SSF51735">
    <property type="entry name" value="NAD(P)-binding Rossmann-fold domains"/>
    <property type="match status" value="1"/>
</dbReference>
<name>A0A0D2H5Z3_CLAB1</name>
<dbReference type="Gene3D" id="3.40.50.720">
    <property type="entry name" value="NAD(P)-binding Rossmann-like Domain"/>
    <property type="match status" value="1"/>
</dbReference>
<dbReference type="AlphaFoldDB" id="A0A0D2H5Z3"/>
<dbReference type="OrthoDB" id="294295at2759"/>
<sequence length="140" mass="15456">MAQNIYLNKLEGISLRRRVANPYVSSSHQSKIDSTISSLQKADPHNKTKITGIASKLVDGATLESNVKQVFQQINAELDHIVFTAGDPLAIKPLESIDMATLKQAGRVHFFAPFFVAKHGRHYLHNNNRSSITFTAGTIV</sequence>
<organism evidence="2 3">
    <name type="scientific">Cladophialophora bantiana (strain ATCC 10958 / CBS 173.52 / CDC B-1940 / NIH 8579)</name>
    <name type="common">Xylohypha bantiana</name>
    <dbReference type="NCBI Taxonomy" id="1442370"/>
    <lineage>
        <taxon>Eukaryota</taxon>
        <taxon>Fungi</taxon>
        <taxon>Dikarya</taxon>
        <taxon>Ascomycota</taxon>
        <taxon>Pezizomycotina</taxon>
        <taxon>Eurotiomycetes</taxon>
        <taxon>Chaetothyriomycetidae</taxon>
        <taxon>Chaetothyriales</taxon>
        <taxon>Herpotrichiellaceae</taxon>
        <taxon>Cladophialophora</taxon>
    </lineage>
</organism>
<reference evidence="2" key="1">
    <citation type="submission" date="2015-01" db="EMBL/GenBank/DDBJ databases">
        <title>The Genome Sequence of Cladophialophora bantiana CBS 173.52.</title>
        <authorList>
            <consortium name="The Broad Institute Genomics Platform"/>
            <person name="Cuomo C."/>
            <person name="de Hoog S."/>
            <person name="Gorbushina A."/>
            <person name="Stielow B."/>
            <person name="Teixiera M."/>
            <person name="Abouelleil A."/>
            <person name="Chapman S.B."/>
            <person name="Priest M."/>
            <person name="Young S.K."/>
            <person name="Wortman J."/>
            <person name="Nusbaum C."/>
            <person name="Birren B."/>
        </authorList>
    </citation>
    <scope>NUCLEOTIDE SEQUENCE [LARGE SCALE GENOMIC DNA]</scope>
    <source>
        <strain evidence="2">CBS 173.52</strain>
    </source>
</reference>